<dbReference type="InterPro" id="IPR016156">
    <property type="entry name" value="FAD/NAD-linked_Rdtase_dimer_sf"/>
</dbReference>
<dbReference type="PRINTS" id="PR00368">
    <property type="entry name" value="FADPNR"/>
</dbReference>
<dbReference type="GO" id="GO:0005737">
    <property type="term" value="C:cytoplasm"/>
    <property type="evidence" value="ECO:0007669"/>
    <property type="project" value="TreeGrafter"/>
</dbReference>
<comment type="cofactor">
    <cofactor evidence="1">
        <name>FAD</name>
        <dbReference type="ChEBI" id="CHEBI:57692"/>
    </cofactor>
</comment>
<proteinExistence type="predicted"/>
<evidence type="ECO:0000256" key="1">
    <source>
        <dbReference type="ARBA" id="ARBA00001974"/>
    </source>
</evidence>
<evidence type="ECO:0000256" key="6">
    <source>
        <dbReference type="ARBA" id="ARBA00023002"/>
    </source>
</evidence>
<dbReference type="InterPro" id="IPR036922">
    <property type="entry name" value="Rieske_2Fe-2S_sf"/>
</dbReference>
<keyword evidence="6" id="KW-0560">Oxidoreductase</keyword>
<sequence length="510" mass="53936">MADTKPDFAAGIASSDLKPDMILAGEFDGKPVVLVRQGDRVRALSGECTHLGAGLEQGIIAAGELRCPWHHARFSAETGEAVGAPAIEPLSCFAVTEEGGVIRVTGRADANTQASLKAMPDQRRIIIVGGGAAGHACADVLERAGQGDRVLILSADSDVPYDRTFCSKQYLAGKKKRDECMLPSGAGQGAASVEVRTGTEVTAIDTRARTLSTADGQRVAYETLILATGAEPIVPDIDGFDRDSVRFLRTLADADALIEAAEKAKSVAVMGASFIGLEVAASLRQRKLPVTVIAKDDVPLAGVLGEEVGRFVRGLHEDKGVAFRLGRTIESYDGKALTLDDGSTVDADLLVIGAGVKPRVELAEAAGIALATNEEGGGVRVDATLATSADGVFAIGDIASYPDPRLGHPIRVEHWVHAQRQGQYLARLLLGKVEEGFGDTPFFWSGHYDTSLRYVGHAASAKDRRIEGDVDEGAFAVFFREDGKEQALLTCQCDVEALEVEARWDMPASA</sequence>
<dbReference type="InterPro" id="IPR023753">
    <property type="entry name" value="FAD/NAD-binding_dom"/>
</dbReference>
<dbReference type="GO" id="GO:0051537">
    <property type="term" value="F:2 iron, 2 sulfur cluster binding"/>
    <property type="evidence" value="ECO:0007669"/>
    <property type="project" value="UniProtKB-KW"/>
</dbReference>
<keyword evidence="11" id="KW-1185">Reference proteome</keyword>
<keyword evidence="10" id="KW-0614">Plasmid</keyword>
<protein>
    <submittedName>
        <fullName evidence="10">(2Fe-2S)-binding protein</fullName>
    </submittedName>
</protein>
<dbReference type="KEGG" id="nre:BES08_27825"/>
<evidence type="ECO:0000256" key="7">
    <source>
        <dbReference type="ARBA" id="ARBA00023004"/>
    </source>
</evidence>
<dbReference type="EMBL" id="CP017077">
    <property type="protein sequence ID" value="AOR80645.1"/>
    <property type="molecule type" value="Genomic_DNA"/>
</dbReference>
<dbReference type="InterPro" id="IPR050446">
    <property type="entry name" value="FAD-oxidoreductase/Apoptosis"/>
</dbReference>
<gene>
    <name evidence="10" type="ORF">BES08_27825</name>
</gene>
<dbReference type="Gene3D" id="3.30.390.30">
    <property type="match status" value="1"/>
</dbReference>
<dbReference type="PANTHER" id="PTHR43557:SF2">
    <property type="entry name" value="RIESKE DOMAIN-CONTAINING PROTEIN-RELATED"/>
    <property type="match status" value="1"/>
</dbReference>
<keyword evidence="4" id="KW-0479">Metal-binding</keyword>
<dbReference type="Pfam" id="PF00355">
    <property type="entry name" value="Rieske"/>
    <property type="match status" value="1"/>
</dbReference>
<dbReference type="InterPro" id="IPR017941">
    <property type="entry name" value="Rieske_2Fe-2S"/>
</dbReference>
<evidence type="ECO:0000256" key="8">
    <source>
        <dbReference type="ARBA" id="ARBA00023014"/>
    </source>
</evidence>
<dbReference type="SUPFAM" id="SSF55424">
    <property type="entry name" value="FAD/NAD-linked reductases, dimerisation (C-terminal) domain"/>
    <property type="match status" value="1"/>
</dbReference>
<dbReference type="AlphaFoldDB" id="A0A1D8AEW8"/>
<dbReference type="SUPFAM" id="SSF50022">
    <property type="entry name" value="ISP domain"/>
    <property type="match status" value="1"/>
</dbReference>
<feature type="domain" description="Rieske" evidence="9">
    <location>
        <begin position="9"/>
        <end position="104"/>
    </location>
</feature>
<keyword evidence="2" id="KW-0285">Flavoprotein</keyword>
<keyword evidence="8" id="KW-0411">Iron-sulfur</keyword>
<evidence type="ECO:0000256" key="3">
    <source>
        <dbReference type="ARBA" id="ARBA00022714"/>
    </source>
</evidence>
<accession>A0A1D8AEW8</accession>
<dbReference type="Gene3D" id="3.50.50.60">
    <property type="entry name" value="FAD/NAD(P)-binding domain"/>
    <property type="match status" value="2"/>
</dbReference>
<dbReference type="RefSeq" id="WP_008827829.1">
    <property type="nucleotide sequence ID" value="NZ_CP017077.1"/>
</dbReference>
<reference evidence="11" key="1">
    <citation type="journal article" date="2017" name="J. Biotechnol.">
        <title>Complete genome sequence of Novosphingobium resinovorum SA1, a versatile xenobiotic-degrading bacterium capable of utilizing sulfanilic acid.</title>
        <authorList>
            <person name="Hegedus B."/>
            <person name="Kos P.B."/>
            <person name="Balint B."/>
            <person name="Maroti G."/>
            <person name="Gan H.M."/>
            <person name="Perei K."/>
            <person name="Rakhely G."/>
        </authorList>
    </citation>
    <scope>NUCLEOTIDE SEQUENCE [LARGE SCALE GENOMIC DNA]</scope>
    <source>
        <strain evidence="11">SA1</strain>
    </source>
</reference>
<evidence type="ECO:0000259" key="9">
    <source>
        <dbReference type="PROSITE" id="PS51296"/>
    </source>
</evidence>
<keyword evidence="3" id="KW-0001">2Fe-2S</keyword>
<dbReference type="SUPFAM" id="SSF51905">
    <property type="entry name" value="FAD/NAD(P)-binding domain"/>
    <property type="match status" value="2"/>
</dbReference>
<dbReference type="Pfam" id="PF07992">
    <property type="entry name" value="Pyr_redox_2"/>
    <property type="match status" value="1"/>
</dbReference>
<dbReference type="PROSITE" id="PS51296">
    <property type="entry name" value="RIESKE"/>
    <property type="match status" value="1"/>
</dbReference>
<dbReference type="GO" id="GO:0016651">
    <property type="term" value="F:oxidoreductase activity, acting on NAD(P)H"/>
    <property type="evidence" value="ECO:0007669"/>
    <property type="project" value="TreeGrafter"/>
</dbReference>
<dbReference type="Gene3D" id="2.102.10.10">
    <property type="entry name" value="Rieske [2Fe-2S] iron-sulphur domain"/>
    <property type="match status" value="1"/>
</dbReference>
<dbReference type="OrthoDB" id="7809559at2"/>
<name>A0A1D8AEW8_9SPHN</name>
<dbReference type="Proteomes" id="UP000094626">
    <property type="component" value="Plasmid pSA2"/>
</dbReference>
<dbReference type="PRINTS" id="PR00469">
    <property type="entry name" value="PNDRDTASEII"/>
</dbReference>
<geneLocation type="plasmid" evidence="10 11">
    <name>pSA2</name>
</geneLocation>
<evidence type="ECO:0000313" key="11">
    <source>
        <dbReference type="Proteomes" id="UP000094626"/>
    </source>
</evidence>
<keyword evidence="7" id="KW-0408">Iron</keyword>
<evidence type="ECO:0000313" key="10">
    <source>
        <dbReference type="EMBL" id="AOR80645.1"/>
    </source>
</evidence>
<dbReference type="GO" id="GO:0046872">
    <property type="term" value="F:metal ion binding"/>
    <property type="evidence" value="ECO:0007669"/>
    <property type="project" value="UniProtKB-KW"/>
</dbReference>
<evidence type="ECO:0000256" key="5">
    <source>
        <dbReference type="ARBA" id="ARBA00022827"/>
    </source>
</evidence>
<evidence type="ECO:0000256" key="4">
    <source>
        <dbReference type="ARBA" id="ARBA00022723"/>
    </source>
</evidence>
<keyword evidence="5" id="KW-0274">FAD</keyword>
<dbReference type="PANTHER" id="PTHR43557">
    <property type="entry name" value="APOPTOSIS-INDUCING FACTOR 1"/>
    <property type="match status" value="1"/>
</dbReference>
<evidence type="ECO:0000256" key="2">
    <source>
        <dbReference type="ARBA" id="ARBA00022630"/>
    </source>
</evidence>
<dbReference type="InterPro" id="IPR036188">
    <property type="entry name" value="FAD/NAD-bd_sf"/>
</dbReference>
<organism evidence="10 11">
    <name type="scientific">Novosphingobium resinovorum</name>
    <dbReference type="NCBI Taxonomy" id="158500"/>
    <lineage>
        <taxon>Bacteria</taxon>
        <taxon>Pseudomonadati</taxon>
        <taxon>Pseudomonadota</taxon>
        <taxon>Alphaproteobacteria</taxon>
        <taxon>Sphingomonadales</taxon>
        <taxon>Sphingomonadaceae</taxon>
        <taxon>Novosphingobium</taxon>
    </lineage>
</organism>